<dbReference type="Gene3D" id="1.10.600.10">
    <property type="entry name" value="Farnesyl Diphosphate Synthase"/>
    <property type="match status" value="1"/>
</dbReference>
<reference evidence="1" key="1">
    <citation type="submission" date="2016-10" db="EMBL/GenBank/DDBJ databases">
        <title>Sequence of Gallionella enrichment culture.</title>
        <authorList>
            <person name="Poehlein A."/>
            <person name="Muehling M."/>
            <person name="Daniel R."/>
        </authorList>
    </citation>
    <scope>NUCLEOTIDE SEQUENCE</scope>
</reference>
<dbReference type="PANTHER" id="PTHR31480">
    <property type="entry name" value="BIFUNCTIONAL LYCOPENE CYCLASE/PHYTOENE SYNTHASE"/>
    <property type="match status" value="1"/>
</dbReference>
<organism evidence="1">
    <name type="scientific">mine drainage metagenome</name>
    <dbReference type="NCBI Taxonomy" id="410659"/>
    <lineage>
        <taxon>unclassified sequences</taxon>
        <taxon>metagenomes</taxon>
        <taxon>ecological metagenomes</taxon>
    </lineage>
</organism>
<comment type="caution">
    <text evidence="1">The sequence shown here is derived from an EMBL/GenBank/DDBJ whole genome shotgun (WGS) entry which is preliminary data.</text>
</comment>
<name>A0A1J5S229_9ZZZZ</name>
<dbReference type="Pfam" id="PF00494">
    <property type="entry name" value="SQS_PSY"/>
    <property type="match status" value="1"/>
</dbReference>
<protein>
    <submittedName>
        <fullName evidence="1">15-cis-phytoene synthase</fullName>
        <ecNumber evidence="1">2.5.1.32</ecNumber>
    </submittedName>
</protein>
<dbReference type="AlphaFoldDB" id="A0A1J5S229"/>
<evidence type="ECO:0000313" key="1">
    <source>
        <dbReference type="EMBL" id="OIR02067.1"/>
    </source>
</evidence>
<dbReference type="InterPro" id="IPR002060">
    <property type="entry name" value="Squ/phyt_synthse"/>
</dbReference>
<gene>
    <name evidence="1" type="primary">crtB_10</name>
    <name evidence="1" type="ORF">GALL_159260</name>
</gene>
<accession>A0A1J5S229</accession>
<dbReference type="InterPro" id="IPR008949">
    <property type="entry name" value="Isoprenoid_synthase_dom_sf"/>
</dbReference>
<dbReference type="GO" id="GO:0046905">
    <property type="term" value="F:15-cis-phytoene synthase activity"/>
    <property type="evidence" value="ECO:0007669"/>
    <property type="project" value="UniProtKB-EC"/>
</dbReference>
<dbReference type="EC" id="2.5.1.32" evidence="1"/>
<keyword evidence="1" id="KW-0808">Transferase</keyword>
<sequence>MTGKRARDESFPVGSWLIARPLRPHIHAFYRFARAADDVADDPGLSAQIRLERLAAFATALGGGEGPRPAHAMARSLAQSGLSPVFCLELLEAFRRDAAGAVTADWAALLDYCRYSAMPVGRYLLALHGEDEACRPACDALCAALQILNHVQDCGADYRRLGRIYLPADWLAAAGPASLGRRACSPALRRVLDRCLEGCLALLDQAAALPGQLRRPGLKAEAAVTIALARRLCGRLARTDPLAHKVGLTKMDKLGGLLTGLILAMRG</sequence>
<dbReference type="SFLD" id="SFLDG01018">
    <property type="entry name" value="Squalene/Phytoene_Synthase_Lik"/>
    <property type="match status" value="1"/>
</dbReference>
<proteinExistence type="predicted"/>
<dbReference type="SFLD" id="SFLDS00005">
    <property type="entry name" value="Isoprenoid_Synthase_Type_I"/>
    <property type="match status" value="1"/>
</dbReference>
<dbReference type="SUPFAM" id="SSF48576">
    <property type="entry name" value="Terpenoid synthases"/>
    <property type="match status" value="1"/>
</dbReference>
<dbReference type="EMBL" id="MLJW01000078">
    <property type="protein sequence ID" value="OIR02067.1"/>
    <property type="molecule type" value="Genomic_DNA"/>
</dbReference>